<reference evidence="1 2" key="1">
    <citation type="submission" date="2021-07" db="EMBL/GenBank/DDBJ databases">
        <authorList>
            <person name="Bleriot I."/>
            <person name="Blasco L."/>
            <person name="Pacios O."/>
            <person name="Fernandez-Garcia L."/>
            <person name="Ambroa A."/>
            <person name="Lopez M."/>
            <person name="Ortiz-Cartagena C."/>
            <person name="Fernandez-Cuenca F."/>
            <person name="Oteo J."/>
            <person name="Pascual A."/>
            <person name="Martinez-Martinez L."/>
            <person name="Domingo-Calap P."/>
            <person name="Wood T.K."/>
            <person name="Tomas M."/>
        </authorList>
    </citation>
    <scope>NUCLEOTIDE SEQUENCE [LARGE SCALE GENOMIC DNA]</scope>
</reference>
<protein>
    <submittedName>
        <fullName evidence="1">Uncharacterized protein</fullName>
    </submittedName>
</protein>
<keyword evidence="2" id="KW-1185">Reference proteome</keyword>
<name>A0AAE8YDQ2_9CAUD</name>
<organism evidence="1 2">
    <name type="scientific">Klebsiella phage vB_KpnS-VAC51</name>
    <dbReference type="NCBI Taxonomy" id="2866698"/>
    <lineage>
        <taxon>Viruses</taxon>
        <taxon>Duplodnaviria</taxon>
        <taxon>Heunggongvirae</taxon>
        <taxon>Uroviricota</taxon>
        <taxon>Caudoviricetes</taxon>
        <taxon>Demerecviridae</taxon>
        <taxon>Sugarlandvirus</taxon>
        <taxon>Sugarlandvirus VAC51</taxon>
    </lineage>
</organism>
<evidence type="ECO:0000313" key="1">
    <source>
        <dbReference type="EMBL" id="UEP19540.1"/>
    </source>
</evidence>
<evidence type="ECO:0000313" key="2">
    <source>
        <dbReference type="Proteomes" id="UP000828387"/>
    </source>
</evidence>
<dbReference type="Proteomes" id="UP000828387">
    <property type="component" value="Segment"/>
</dbReference>
<sequence>MECLVEHLDQGSFLWSFLCLNPVTYHVFKYFTCNLATIFI</sequence>
<proteinExistence type="predicted"/>
<dbReference type="EMBL" id="MZ571830">
    <property type="protein sequence ID" value="UEP19540.1"/>
    <property type="molecule type" value="Genomic_DNA"/>
</dbReference>
<accession>A0AAE8YDQ2</accession>